<dbReference type="EMBL" id="CP110422">
    <property type="protein sequence ID" value="WAQ81707.1"/>
    <property type="molecule type" value="Genomic_DNA"/>
</dbReference>
<keyword evidence="1" id="KW-0472">Membrane</keyword>
<dbReference type="InterPro" id="IPR038765">
    <property type="entry name" value="Papain-like_cys_pep_sf"/>
</dbReference>
<keyword evidence="4" id="KW-1185">Reference proteome</keyword>
<dbReference type="InterPro" id="IPR050704">
    <property type="entry name" value="Peptidase_C85-like"/>
</dbReference>
<dbReference type="PROSITE" id="PS50802">
    <property type="entry name" value="OTU"/>
    <property type="match status" value="1"/>
</dbReference>
<evidence type="ECO:0000259" key="2">
    <source>
        <dbReference type="PROSITE" id="PS50802"/>
    </source>
</evidence>
<accession>A0ABY7CCR0</accession>
<reference evidence="3" key="1">
    <citation type="submission" date="2022-10" db="EMBL/GenBank/DDBJ databases">
        <title>Puccinia triticina Genome sequencing and assembly.</title>
        <authorList>
            <person name="Li C."/>
        </authorList>
    </citation>
    <scope>NUCLEOTIDE SEQUENCE</scope>
    <source>
        <strain evidence="3">Pt15</strain>
    </source>
</reference>
<evidence type="ECO:0000256" key="1">
    <source>
        <dbReference type="SAM" id="Phobius"/>
    </source>
</evidence>
<dbReference type="InterPro" id="IPR003323">
    <property type="entry name" value="OTU_dom"/>
</dbReference>
<feature type="transmembrane region" description="Helical" evidence="1">
    <location>
        <begin position="24"/>
        <end position="42"/>
    </location>
</feature>
<dbReference type="PANTHER" id="PTHR12419">
    <property type="entry name" value="OTU DOMAIN CONTAINING PROTEIN"/>
    <property type="match status" value="1"/>
</dbReference>
<dbReference type="Pfam" id="PF02338">
    <property type="entry name" value="OTU"/>
    <property type="match status" value="1"/>
</dbReference>
<dbReference type="RefSeq" id="XP_053017262.1">
    <property type="nucleotide sequence ID" value="XM_053166184.1"/>
</dbReference>
<sequence length="271" mass="31404">MTVRKTKKHAVEIYPAIGFRYPVYIRKIVYLACLMMVMFLIARMRGRDQGPDYIQSGMAPTDEIRHVEDLQSEVDDLAQASQSYFPSSEHAYRTLSGIRITTPQPPLAPARVTPIKSFPGYSKTEGYIKMDGNCLFRTFAHFKYGDQERHIQVRKEMIKYIETKPMEFQDFVEGEESEPELRLKNYLLKMENGAWGDEISIKALSEAYGLNIVVLSISNFSIHAQLHVVNERTQDFKGAYLQNEHYELLLQNVSIMVFFSFLISKRVACWY</sequence>
<evidence type="ECO:0000313" key="3">
    <source>
        <dbReference type="EMBL" id="WAQ81707.1"/>
    </source>
</evidence>
<dbReference type="GeneID" id="77807068"/>
<proteinExistence type="predicted"/>
<feature type="domain" description="OTU" evidence="2">
    <location>
        <begin position="123"/>
        <end position="252"/>
    </location>
</feature>
<evidence type="ECO:0000313" key="4">
    <source>
        <dbReference type="Proteomes" id="UP001164743"/>
    </source>
</evidence>
<dbReference type="Gene3D" id="3.90.70.80">
    <property type="match status" value="1"/>
</dbReference>
<dbReference type="SUPFAM" id="SSF54001">
    <property type="entry name" value="Cysteine proteinases"/>
    <property type="match status" value="1"/>
</dbReference>
<dbReference type="Proteomes" id="UP001164743">
    <property type="component" value="Chromosome 2A"/>
</dbReference>
<dbReference type="PANTHER" id="PTHR12419:SF10">
    <property type="entry name" value="DEUBIQUITINASE OTUD6B"/>
    <property type="match status" value="1"/>
</dbReference>
<gene>
    <name evidence="3" type="ORF">PtA15_2A18</name>
</gene>
<keyword evidence="1" id="KW-1133">Transmembrane helix</keyword>
<name>A0ABY7CCR0_9BASI</name>
<organism evidence="3 4">
    <name type="scientific">Puccinia triticina</name>
    <dbReference type="NCBI Taxonomy" id="208348"/>
    <lineage>
        <taxon>Eukaryota</taxon>
        <taxon>Fungi</taxon>
        <taxon>Dikarya</taxon>
        <taxon>Basidiomycota</taxon>
        <taxon>Pucciniomycotina</taxon>
        <taxon>Pucciniomycetes</taxon>
        <taxon>Pucciniales</taxon>
        <taxon>Pucciniaceae</taxon>
        <taxon>Puccinia</taxon>
    </lineage>
</organism>
<protein>
    <recommendedName>
        <fullName evidence="2">OTU domain-containing protein</fullName>
    </recommendedName>
</protein>
<keyword evidence="1" id="KW-0812">Transmembrane</keyword>
<dbReference type="CDD" id="cd22744">
    <property type="entry name" value="OTU"/>
    <property type="match status" value="1"/>
</dbReference>